<dbReference type="EMBL" id="FOBO01000031">
    <property type="protein sequence ID" value="SEN80091.1"/>
    <property type="molecule type" value="Genomic_DNA"/>
</dbReference>
<dbReference type="InterPro" id="IPR053842">
    <property type="entry name" value="NikA-like"/>
</dbReference>
<organism evidence="1 2">
    <name type="scientific">Roseovarius tolerans</name>
    <dbReference type="NCBI Taxonomy" id="74031"/>
    <lineage>
        <taxon>Bacteria</taxon>
        <taxon>Pseudomonadati</taxon>
        <taxon>Pseudomonadota</taxon>
        <taxon>Alphaproteobacteria</taxon>
        <taxon>Rhodobacterales</taxon>
        <taxon>Roseobacteraceae</taxon>
        <taxon>Roseovarius</taxon>
    </lineage>
</organism>
<protein>
    <submittedName>
        <fullName evidence="1">Mobilisation protein (MobC)</fullName>
    </submittedName>
</protein>
<gene>
    <name evidence="1" type="ORF">SAMN04488077_13115</name>
</gene>
<evidence type="ECO:0000313" key="1">
    <source>
        <dbReference type="EMBL" id="SEN80091.1"/>
    </source>
</evidence>
<name>A0A1H8JHK5_9RHOB</name>
<proteinExistence type="predicted"/>
<dbReference type="Proteomes" id="UP000182160">
    <property type="component" value="Unassembled WGS sequence"/>
</dbReference>
<dbReference type="Pfam" id="PF21983">
    <property type="entry name" value="NikA-like"/>
    <property type="match status" value="1"/>
</dbReference>
<accession>A0A1H8JHK5</accession>
<dbReference type="RefSeq" id="WP_074788307.1">
    <property type="nucleotide sequence ID" value="NZ_FOBO01000031.1"/>
</dbReference>
<evidence type="ECO:0000313" key="2">
    <source>
        <dbReference type="Proteomes" id="UP000182160"/>
    </source>
</evidence>
<reference evidence="1 2" key="1">
    <citation type="submission" date="2016-10" db="EMBL/GenBank/DDBJ databases">
        <authorList>
            <person name="de Groot N.N."/>
        </authorList>
    </citation>
    <scope>NUCLEOTIDE SEQUENCE [LARGE SCALE GENOMIC DNA]</scope>
    <source>
        <strain evidence="1 2">DSM 11457</strain>
    </source>
</reference>
<dbReference type="AlphaFoldDB" id="A0A1H8JHK5"/>
<sequence length="109" mass="12090">MARPKKPTTDRRAQWIKARVSPAEHAEILLRAAGASLSSSEFLRRAALSTEVVVQHAPAADFETVDQLRRIGVNLNQLARVANKTGYMPDGLEEALAKVDRLLDRMIEL</sequence>